<sequence>MRGRALVTGGTSGIGLAFARELAKRGCELVLLGRSLSRLEEQARSFEEQGITCEILQADLQTDEGIEKACDRLNSEDSPIEILVNNAGFGLHHKLATLDHEPLTQAIDVMATATVRVGGAAGYAMAKRGHGVIINTASVSGLVPMGLYSGIKALVRQWSRSLAIELKPHGVQVMTFMPGWVRTELHERSGISTSNLPNAIWLSAERVARDCLHDVERGKTYSVPSKRFKVIAALAEHAPRPAVEAVTSHINKGRD</sequence>
<proteinExistence type="inferred from homology"/>
<dbReference type="InterPro" id="IPR057326">
    <property type="entry name" value="KR_dom"/>
</dbReference>
<dbReference type="OrthoDB" id="9797538at2"/>
<protein>
    <recommendedName>
        <fullName evidence="4">Ketoreductase domain-containing protein</fullName>
    </recommendedName>
</protein>
<evidence type="ECO:0000259" key="4">
    <source>
        <dbReference type="SMART" id="SM00822"/>
    </source>
</evidence>
<dbReference type="InterPro" id="IPR036291">
    <property type="entry name" value="NAD(P)-bd_dom_sf"/>
</dbReference>
<dbReference type="SMART" id="SM00822">
    <property type="entry name" value="PKS_KR"/>
    <property type="match status" value="1"/>
</dbReference>
<accession>A0A2V1KER4</accession>
<evidence type="ECO:0000313" key="5">
    <source>
        <dbReference type="EMBL" id="PWF27759.1"/>
    </source>
</evidence>
<dbReference type="PANTHER" id="PTHR44196">
    <property type="entry name" value="DEHYDROGENASE/REDUCTASE SDR FAMILY MEMBER 7B"/>
    <property type="match status" value="1"/>
</dbReference>
<keyword evidence="2" id="KW-0560">Oxidoreductase</keyword>
<reference evidence="6" key="1">
    <citation type="submission" date="2018-05" db="EMBL/GenBank/DDBJ databases">
        <authorList>
            <person name="Li Y."/>
        </authorList>
    </citation>
    <scope>NUCLEOTIDE SEQUENCE [LARGE SCALE GENOMIC DNA]</scope>
    <source>
        <strain evidence="6">sk1b4</strain>
    </source>
</reference>
<dbReference type="InterPro" id="IPR002347">
    <property type="entry name" value="SDR_fam"/>
</dbReference>
<dbReference type="PRINTS" id="PR00080">
    <property type="entry name" value="SDRFAMILY"/>
</dbReference>
<evidence type="ECO:0000256" key="3">
    <source>
        <dbReference type="RuleBase" id="RU000363"/>
    </source>
</evidence>
<gene>
    <name evidence="5" type="ORF">DD236_01910</name>
</gene>
<dbReference type="CDD" id="cd05233">
    <property type="entry name" value="SDR_c"/>
    <property type="match status" value="1"/>
</dbReference>
<comment type="caution">
    <text evidence="5">The sequence shown here is derived from an EMBL/GenBank/DDBJ whole genome shotgun (WGS) entry which is preliminary data.</text>
</comment>
<comment type="similarity">
    <text evidence="1 3">Belongs to the short-chain dehydrogenases/reductases (SDR) family.</text>
</comment>
<dbReference type="PANTHER" id="PTHR44196:SF2">
    <property type="entry name" value="SHORT-CHAIN DEHYDROGENASE-RELATED"/>
    <property type="match status" value="1"/>
</dbReference>
<dbReference type="AlphaFoldDB" id="A0A2V1KER4"/>
<keyword evidence="6" id="KW-1185">Reference proteome</keyword>
<dbReference type="Gene3D" id="3.40.50.720">
    <property type="entry name" value="NAD(P)-binding Rossmann-like Domain"/>
    <property type="match status" value="1"/>
</dbReference>
<evidence type="ECO:0000313" key="6">
    <source>
        <dbReference type="Proteomes" id="UP000245283"/>
    </source>
</evidence>
<name>A0A2V1KER4_9ACTO</name>
<evidence type="ECO:0000256" key="1">
    <source>
        <dbReference type="ARBA" id="ARBA00006484"/>
    </source>
</evidence>
<dbReference type="PIRSF" id="PIRSF000126">
    <property type="entry name" value="11-beta-HSD1"/>
    <property type="match status" value="1"/>
</dbReference>
<dbReference type="Pfam" id="PF00106">
    <property type="entry name" value="adh_short"/>
    <property type="match status" value="1"/>
</dbReference>
<evidence type="ECO:0000256" key="2">
    <source>
        <dbReference type="ARBA" id="ARBA00023002"/>
    </source>
</evidence>
<dbReference type="Proteomes" id="UP000245283">
    <property type="component" value="Unassembled WGS sequence"/>
</dbReference>
<feature type="domain" description="Ketoreductase" evidence="4">
    <location>
        <begin position="3"/>
        <end position="140"/>
    </location>
</feature>
<dbReference type="EMBL" id="QETB01000001">
    <property type="protein sequence ID" value="PWF27759.1"/>
    <property type="molecule type" value="Genomic_DNA"/>
</dbReference>
<dbReference type="GO" id="GO:0016020">
    <property type="term" value="C:membrane"/>
    <property type="evidence" value="ECO:0007669"/>
    <property type="project" value="TreeGrafter"/>
</dbReference>
<dbReference type="GO" id="GO:0016491">
    <property type="term" value="F:oxidoreductase activity"/>
    <property type="evidence" value="ECO:0007669"/>
    <property type="project" value="UniProtKB-KW"/>
</dbReference>
<dbReference type="PRINTS" id="PR00081">
    <property type="entry name" value="GDHRDH"/>
</dbReference>
<dbReference type="SUPFAM" id="SSF51735">
    <property type="entry name" value="NAD(P)-binding Rossmann-fold domains"/>
    <property type="match status" value="1"/>
</dbReference>
<organism evidence="5 6">
    <name type="scientific">Ancrocorticia populi</name>
    <dbReference type="NCBI Taxonomy" id="2175228"/>
    <lineage>
        <taxon>Bacteria</taxon>
        <taxon>Bacillati</taxon>
        <taxon>Actinomycetota</taxon>
        <taxon>Actinomycetes</taxon>
        <taxon>Actinomycetales</taxon>
        <taxon>Actinomycetaceae</taxon>
        <taxon>Ancrocorticia</taxon>
    </lineage>
</organism>